<dbReference type="PROSITE" id="PS51294">
    <property type="entry name" value="HTH_MYB"/>
    <property type="match status" value="2"/>
</dbReference>
<evidence type="ECO:0000259" key="6">
    <source>
        <dbReference type="PROSITE" id="PS51294"/>
    </source>
</evidence>
<evidence type="ECO:0000313" key="7">
    <source>
        <dbReference type="Proteomes" id="UP000515121"/>
    </source>
</evidence>
<evidence type="ECO:0000256" key="4">
    <source>
        <dbReference type="ARBA" id="ARBA00023242"/>
    </source>
</evidence>
<evidence type="ECO:0000256" key="1">
    <source>
        <dbReference type="ARBA" id="ARBA00004123"/>
    </source>
</evidence>
<gene>
    <name evidence="8" type="primary">LOC111276380</name>
</gene>
<dbReference type="OrthoDB" id="2143914at2759"/>
<dbReference type="SMART" id="SM00717">
    <property type="entry name" value="SANT"/>
    <property type="match status" value="2"/>
</dbReference>
<feature type="domain" description="HTH myb-type" evidence="6">
    <location>
        <begin position="13"/>
        <end position="62"/>
    </location>
</feature>
<dbReference type="KEGG" id="dzi:111276380"/>
<reference evidence="8" key="1">
    <citation type="submission" date="2025-08" db="UniProtKB">
        <authorList>
            <consortium name="RefSeq"/>
        </authorList>
    </citation>
    <scope>IDENTIFICATION</scope>
    <source>
        <tissue evidence="8">Fruit stalk</tissue>
    </source>
</reference>
<dbReference type="SUPFAM" id="SSF46689">
    <property type="entry name" value="Homeodomain-like"/>
    <property type="match status" value="1"/>
</dbReference>
<keyword evidence="7" id="KW-1185">Reference proteome</keyword>
<keyword evidence="3" id="KW-0238">DNA-binding</keyword>
<dbReference type="AlphaFoldDB" id="A0A6P5WQQ9"/>
<dbReference type="RefSeq" id="XP_022717851.1">
    <property type="nucleotide sequence ID" value="XM_022862116.1"/>
</dbReference>
<dbReference type="PROSITE" id="PS50090">
    <property type="entry name" value="MYB_LIKE"/>
    <property type="match status" value="2"/>
</dbReference>
<dbReference type="InterPro" id="IPR015495">
    <property type="entry name" value="Myb_TF_plants"/>
</dbReference>
<dbReference type="Gene3D" id="1.10.10.60">
    <property type="entry name" value="Homeodomain-like"/>
    <property type="match status" value="2"/>
</dbReference>
<evidence type="ECO:0000256" key="3">
    <source>
        <dbReference type="ARBA" id="ARBA00023125"/>
    </source>
</evidence>
<accession>A0A6P5WQQ9</accession>
<dbReference type="FunFam" id="1.10.10.60:FF:000001">
    <property type="entry name" value="MYB-related transcription factor"/>
    <property type="match status" value="1"/>
</dbReference>
<comment type="subcellular location">
    <subcellularLocation>
        <location evidence="1">Nucleus</location>
    </subcellularLocation>
</comment>
<dbReference type="GeneID" id="111276380"/>
<protein>
    <submittedName>
        <fullName evidence="8">Transcription factor MYB14-like</fullName>
    </submittedName>
</protein>
<keyword evidence="4" id="KW-0539">Nucleus</keyword>
<name>A0A6P5WQQ9_DURZI</name>
<dbReference type="GO" id="GO:0003677">
    <property type="term" value="F:DNA binding"/>
    <property type="evidence" value="ECO:0007669"/>
    <property type="project" value="UniProtKB-KW"/>
</dbReference>
<dbReference type="PANTHER" id="PTHR10641">
    <property type="entry name" value="MYB FAMILY TRANSCRIPTION FACTOR"/>
    <property type="match status" value="1"/>
</dbReference>
<evidence type="ECO:0000259" key="5">
    <source>
        <dbReference type="PROSITE" id="PS50090"/>
    </source>
</evidence>
<sequence>MVRQPSRNGTCFLQKGTRSPDEDQKLIAYIKKYGIWNWNEMPKYAGLSRSGKSCRLRWMNYLRPNIKRGNFTREEEETIVQLQKMLGNRWSAIAAMLPQRTDNDIKNYWNTRLKKRVVLENNSASATTPATEIISGIKSDANSLFLDTLLGSPIPKLEDFPEPATCIFSASGSNHAAVVDNTCTMDDNFVSSEKYWNIQSFSDNDYCQALSPNSQLWLYEPIYECNSNYDPVDDFWDSPFI</sequence>
<feature type="domain" description="Myb-like" evidence="5">
    <location>
        <begin position="63"/>
        <end position="113"/>
    </location>
</feature>
<dbReference type="Proteomes" id="UP000515121">
    <property type="component" value="Unplaced"/>
</dbReference>
<dbReference type="PANTHER" id="PTHR10641:SF1244">
    <property type="entry name" value="TRICHOME DIFFERENTIATION PROTEIN GL1-LIKE"/>
    <property type="match status" value="1"/>
</dbReference>
<dbReference type="GO" id="GO:0005634">
    <property type="term" value="C:nucleus"/>
    <property type="evidence" value="ECO:0007669"/>
    <property type="project" value="UniProtKB-SubCell"/>
</dbReference>
<dbReference type="CDD" id="cd00167">
    <property type="entry name" value="SANT"/>
    <property type="match status" value="2"/>
</dbReference>
<keyword evidence="2" id="KW-0677">Repeat</keyword>
<dbReference type="InterPro" id="IPR017930">
    <property type="entry name" value="Myb_dom"/>
</dbReference>
<evidence type="ECO:0000313" key="8">
    <source>
        <dbReference type="RefSeq" id="XP_022717851.1"/>
    </source>
</evidence>
<proteinExistence type="predicted"/>
<dbReference type="InterPro" id="IPR001005">
    <property type="entry name" value="SANT/Myb"/>
</dbReference>
<organism evidence="7 8">
    <name type="scientific">Durio zibethinus</name>
    <name type="common">Durian</name>
    <dbReference type="NCBI Taxonomy" id="66656"/>
    <lineage>
        <taxon>Eukaryota</taxon>
        <taxon>Viridiplantae</taxon>
        <taxon>Streptophyta</taxon>
        <taxon>Embryophyta</taxon>
        <taxon>Tracheophyta</taxon>
        <taxon>Spermatophyta</taxon>
        <taxon>Magnoliopsida</taxon>
        <taxon>eudicotyledons</taxon>
        <taxon>Gunneridae</taxon>
        <taxon>Pentapetalae</taxon>
        <taxon>rosids</taxon>
        <taxon>malvids</taxon>
        <taxon>Malvales</taxon>
        <taxon>Malvaceae</taxon>
        <taxon>Helicteroideae</taxon>
        <taxon>Durio</taxon>
    </lineage>
</organism>
<feature type="domain" description="HTH myb-type" evidence="6">
    <location>
        <begin position="63"/>
        <end position="117"/>
    </location>
</feature>
<dbReference type="InterPro" id="IPR009057">
    <property type="entry name" value="Homeodomain-like_sf"/>
</dbReference>
<dbReference type="Pfam" id="PF00249">
    <property type="entry name" value="Myb_DNA-binding"/>
    <property type="match status" value="2"/>
</dbReference>
<evidence type="ECO:0000256" key="2">
    <source>
        <dbReference type="ARBA" id="ARBA00022737"/>
    </source>
</evidence>
<feature type="domain" description="Myb-like" evidence="5">
    <location>
        <begin position="13"/>
        <end position="62"/>
    </location>
</feature>